<reference evidence="2" key="1">
    <citation type="journal article" date="2012" name="Nat. Biotechnol.">
        <title>Reference genome sequence of the model plant Setaria.</title>
        <authorList>
            <person name="Bennetzen J.L."/>
            <person name="Schmutz J."/>
            <person name="Wang H."/>
            <person name="Percifield R."/>
            <person name="Hawkins J."/>
            <person name="Pontaroli A.C."/>
            <person name="Estep M."/>
            <person name="Feng L."/>
            <person name="Vaughn J.N."/>
            <person name="Grimwood J."/>
            <person name="Jenkins J."/>
            <person name="Barry K."/>
            <person name="Lindquist E."/>
            <person name="Hellsten U."/>
            <person name="Deshpande S."/>
            <person name="Wang X."/>
            <person name="Wu X."/>
            <person name="Mitros T."/>
            <person name="Triplett J."/>
            <person name="Yang X."/>
            <person name="Ye C.Y."/>
            <person name="Mauro-Herrera M."/>
            <person name="Wang L."/>
            <person name="Li P."/>
            <person name="Sharma M."/>
            <person name="Sharma R."/>
            <person name="Ronald P.C."/>
            <person name="Panaud O."/>
            <person name="Kellogg E.A."/>
            <person name="Brutnell T.P."/>
            <person name="Doust A.N."/>
            <person name="Tuskan G.A."/>
            <person name="Rokhsar D."/>
            <person name="Devos K.M."/>
        </authorList>
    </citation>
    <scope>NUCLEOTIDE SEQUENCE [LARGE SCALE GENOMIC DNA]</scope>
    <source>
        <strain evidence="2">Yugu1</strain>
    </source>
</reference>
<feature type="compositionally biased region" description="Basic residues" evidence="1">
    <location>
        <begin position="87"/>
        <end position="96"/>
    </location>
</feature>
<dbReference type="EMBL" id="CM003535">
    <property type="protein sequence ID" value="RCV37075.1"/>
    <property type="molecule type" value="Genomic_DNA"/>
</dbReference>
<name>A0A368S3S1_SETIT</name>
<dbReference type="AlphaFoldDB" id="A0A368S3S1"/>
<sequence>MALHLEAKAITNQDADAATTTAATADHRQERQERDAGRPRRRPADEDGGGDCRPRRRRAVRARHRPPRRPRRRPRSPSQPSQPFCCRRYRRRRRARTAGQLPSAGAVGEQRGAGPGQQGAAVVPPLLRLLQLEEAHLHRRRQQEVSWTVTWEFGVFLLLQQGLRDHGELLSEVLSVEPLKDPSKLAPFVSRNSTDRANVIHFCTHLWPGRSTIN</sequence>
<feature type="compositionally biased region" description="Basic and acidic residues" evidence="1">
    <location>
        <begin position="25"/>
        <end position="53"/>
    </location>
</feature>
<protein>
    <submittedName>
        <fullName evidence="2">Uncharacterized protein</fullName>
    </submittedName>
</protein>
<feature type="compositionally biased region" description="Basic residues" evidence="1">
    <location>
        <begin position="54"/>
        <end position="75"/>
    </location>
</feature>
<feature type="region of interest" description="Disordered" evidence="1">
    <location>
        <begin position="1"/>
        <end position="119"/>
    </location>
</feature>
<evidence type="ECO:0000313" key="2">
    <source>
        <dbReference type="EMBL" id="RCV37075.1"/>
    </source>
</evidence>
<accession>A0A368S3S1</accession>
<feature type="compositionally biased region" description="Low complexity" evidence="1">
    <location>
        <begin position="14"/>
        <end position="24"/>
    </location>
</feature>
<organism evidence="2">
    <name type="scientific">Setaria italica</name>
    <name type="common">Foxtail millet</name>
    <name type="synonym">Panicum italicum</name>
    <dbReference type="NCBI Taxonomy" id="4555"/>
    <lineage>
        <taxon>Eukaryota</taxon>
        <taxon>Viridiplantae</taxon>
        <taxon>Streptophyta</taxon>
        <taxon>Embryophyta</taxon>
        <taxon>Tracheophyta</taxon>
        <taxon>Spermatophyta</taxon>
        <taxon>Magnoliopsida</taxon>
        <taxon>Liliopsida</taxon>
        <taxon>Poales</taxon>
        <taxon>Poaceae</taxon>
        <taxon>PACMAD clade</taxon>
        <taxon>Panicoideae</taxon>
        <taxon>Panicodae</taxon>
        <taxon>Paniceae</taxon>
        <taxon>Cenchrinae</taxon>
        <taxon>Setaria</taxon>
    </lineage>
</organism>
<proteinExistence type="predicted"/>
<reference evidence="2" key="2">
    <citation type="submission" date="2015-07" db="EMBL/GenBank/DDBJ databases">
        <authorList>
            <person name="Noorani M."/>
        </authorList>
    </citation>
    <scope>NUCLEOTIDE SEQUENCE</scope>
    <source>
        <strain evidence="2">Yugu1</strain>
    </source>
</reference>
<evidence type="ECO:0000256" key="1">
    <source>
        <dbReference type="SAM" id="MobiDB-lite"/>
    </source>
</evidence>
<gene>
    <name evidence="2" type="ORF">SETIT_8G033900v2</name>
</gene>